<reference evidence="4" key="1">
    <citation type="submission" date="2016-06" db="EMBL/GenBank/DDBJ databases">
        <authorList>
            <person name="Varghese N."/>
            <person name="Submissions Spin"/>
        </authorList>
    </citation>
    <scope>NUCLEOTIDE SEQUENCE [LARGE SCALE GENOMIC DNA]</scope>
    <source>
        <strain evidence="4">DSM 43168</strain>
    </source>
</reference>
<evidence type="ECO:0000256" key="1">
    <source>
        <dbReference type="SAM" id="MobiDB-lite"/>
    </source>
</evidence>
<organism evidence="3 4">
    <name type="scientific">Micromonospora carbonacea</name>
    <dbReference type="NCBI Taxonomy" id="47853"/>
    <lineage>
        <taxon>Bacteria</taxon>
        <taxon>Bacillati</taxon>
        <taxon>Actinomycetota</taxon>
        <taxon>Actinomycetes</taxon>
        <taxon>Micromonosporales</taxon>
        <taxon>Micromonosporaceae</taxon>
        <taxon>Micromonospora</taxon>
    </lineage>
</organism>
<sequence length="384" mass="39640">MEQEIADYVTRVRAALADLPPHVRDELTEDLPEHLAEVAAESDGSLADRLGAPETYAMELRAAAGAGGPAAARNLDQRAAAAVAGVRARLRAADVRVGPILGYASASEYLRLLRPAWWVLRGYLAAMLITVVTTGVPFGLLPRLGGSTLAALLLLGVCVVGSVWLGRRTPALTRWPRIALRAGTAILAIFAFVGFVDADDRLGWNESGYESTSVESPYVSDVFVYDREGRLVEDARLFDQNGNPIRIGYPECERAVLPESGRALPVYPYCPENAPFQAGPVGARPAPAPPLAPPLTTTPTDGATPAPQAPTPTDGATVTSPTATPPGGATEGQSAPTPTDGATAGRSAPTPTGEPAGRAPAPAPAGGATLGPLPTAAPTSTPSR</sequence>
<dbReference type="AlphaFoldDB" id="A0A1C5A5M0"/>
<dbReference type="Proteomes" id="UP000183585">
    <property type="component" value="Unassembled WGS sequence"/>
</dbReference>
<name>A0A1C5A5M0_9ACTN</name>
<accession>A0A1C5A5M0</accession>
<feature type="transmembrane region" description="Helical" evidence="2">
    <location>
        <begin position="178"/>
        <end position="196"/>
    </location>
</feature>
<keyword evidence="4" id="KW-1185">Reference proteome</keyword>
<evidence type="ECO:0000313" key="4">
    <source>
        <dbReference type="Proteomes" id="UP000183585"/>
    </source>
</evidence>
<dbReference type="EMBL" id="FMCT01000011">
    <property type="protein sequence ID" value="SCF40505.1"/>
    <property type="molecule type" value="Genomic_DNA"/>
</dbReference>
<feature type="compositionally biased region" description="Low complexity" evidence="1">
    <location>
        <begin position="348"/>
        <end position="384"/>
    </location>
</feature>
<feature type="transmembrane region" description="Helical" evidence="2">
    <location>
        <begin position="146"/>
        <end position="166"/>
    </location>
</feature>
<feature type="region of interest" description="Disordered" evidence="1">
    <location>
        <begin position="280"/>
        <end position="384"/>
    </location>
</feature>
<feature type="compositionally biased region" description="Low complexity" evidence="1">
    <location>
        <begin position="294"/>
        <end position="328"/>
    </location>
</feature>
<protein>
    <submittedName>
        <fullName evidence="3">Uncharacterized membrane protein</fullName>
    </submittedName>
</protein>
<feature type="transmembrane region" description="Helical" evidence="2">
    <location>
        <begin position="118"/>
        <end position="140"/>
    </location>
</feature>
<keyword evidence="2" id="KW-1133">Transmembrane helix</keyword>
<evidence type="ECO:0000256" key="2">
    <source>
        <dbReference type="SAM" id="Phobius"/>
    </source>
</evidence>
<dbReference type="RefSeq" id="WP_074476661.1">
    <property type="nucleotide sequence ID" value="NZ_FMCT01000011.1"/>
</dbReference>
<dbReference type="Pfam" id="PF22564">
    <property type="entry name" value="HAAS"/>
    <property type="match status" value="1"/>
</dbReference>
<keyword evidence="2" id="KW-0472">Membrane</keyword>
<keyword evidence="2" id="KW-0812">Transmembrane</keyword>
<proteinExistence type="predicted"/>
<gene>
    <name evidence="3" type="ORF">GA0070563_111162</name>
</gene>
<evidence type="ECO:0000313" key="3">
    <source>
        <dbReference type="EMBL" id="SCF40505.1"/>
    </source>
</evidence>